<feature type="transmembrane region" description="Helical" evidence="1">
    <location>
        <begin position="568"/>
        <end position="588"/>
    </location>
</feature>
<reference evidence="2" key="1">
    <citation type="journal article" date="2022" name="Nat. Microbiol.">
        <title>Unique mobile elements and scalable gene flow at the prokaryote-eukaryote boundary revealed by circularized Asgard archaea genomes.</title>
        <authorList>
            <person name="Wu F."/>
            <person name="Speth D.R."/>
            <person name="Philosof A."/>
            <person name="Cremiere A."/>
            <person name="Narayanan A."/>
            <person name="Barco R.A."/>
            <person name="Connon S.A."/>
            <person name="Amend J.P."/>
            <person name="Antoshechkin I.A."/>
            <person name="Orphan V.J."/>
        </authorList>
    </citation>
    <scope>NUCLEOTIDE SEQUENCE</scope>
    <source>
        <strain evidence="2">PM71</strain>
    </source>
</reference>
<feature type="transmembrane region" description="Helical" evidence="1">
    <location>
        <begin position="500"/>
        <end position="518"/>
    </location>
</feature>
<protein>
    <submittedName>
        <fullName evidence="2">Uncharacterized protein</fullName>
    </submittedName>
</protein>
<keyword evidence="1" id="KW-0812">Transmembrane</keyword>
<feature type="transmembrane region" description="Helical" evidence="1">
    <location>
        <begin position="226"/>
        <end position="244"/>
    </location>
</feature>
<dbReference type="AlphaFoldDB" id="A0A9Y1BKC2"/>
<feature type="transmembrane region" description="Helical" evidence="1">
    <location>
        <begin position="371"/>
        <end position="389"/>
    </location>
</feature>
<sequence>MTFMLDIRVILPVISIISFGSIEVSIINKLLKNEKKQTFFEHILDSTVLGSISLVGPMIFCGLLAYYYPSQLTKQLMSNFVYTFLTISIAVFLYYLFYFIIKVLPKTVLRGQYKYEKSINKILIVVICLMLGAYTFQALVSPIRGWDALHFYLPNAFRIFATGELGKINELNFLPMFKPPLNVMLYSFTFFITLTEMIQLVPMLFFSLTVYLCYKIAKIEGLNEKYSNMATIAFLVTPFVYFLIYEYQYYQEIYIMFFTTSSYYYYKKFLKSTENKDQILYTLLTSVSFAGCVLSKMSGFVIPLIIFTAMDSDKIGKVLRVLLVFGFVVQIVRKSLFDIYVGTSIFIVLAAIYCVTVIIQSKTLIFSYKRWLFTAVIFSFPIFVGYFWARHMLKIAGVEQMLRSTYWDPKNASFNLNWEGIGLPLVETYLENAHSATFVTSTFAILIATMFAPSWLFVKLIGLYKTHKDKKNGLIIWLIFFYIFWQGFFALGSIRYLSPIVVPLTIIVVFGFKEIINFFNEKFKLQSDGFFAFIFFALTAFLSLYPVLPFEVSVITNFHERWYKAHTHIGTIIAFSLLLTLIVFLFIWKEKSWNLSFSKSFKKKKRIQRMATTFLLFVLIFVPMAAQAALITYCKFDINEYQLRYSYYTRTNYEELKDAINRLGSSDWETILSINTPGLEYYVSQPTIDVFVLSFIENSEIGEKIYLDRENVTKLFDFFNKYNVSIFVSHNQKNDWYKAFIEKIYWKYYIFRILANNKLFTLNFYNDEYLLYTFNDYDFNNPYIGPVDFLLMNNNSKTSLFTNNFHNTPIDGSYAQINLIQDFTAIPTNQPFNITISTKYSTFSNHTRRFSVLNYSMEKPEGETFNQFTLLSLEQSSYTIYSIDISISYFHSYTNEIEKLNYHVSTLSTNGLNIYYYNNSWFTYGINGFVIK</sequence>
<gene>
    <name evidence="2" type="ORF">K9W45_11690</name>
</gene>
<accession>A0A9Y1BKC2</accession>
<feature type="transmembrane region" description="Helical" evidence="1">
    <location>
        <begin position="279"/>
        <end position="306"/>
    </location>
</feature>
<name>A0A9Y1BKC2_9ARCH</name>
<dbReference type="EMBL" id="CP084166">
    <property type="protein sequence ID" value="UJG40485.1"/>
    <property type="molecule type" value="Genomic_DNA"/>
</dbReference>
<feature type="transmembrane region" description="Helical" evidence="1">
    <location>
        <begin position="183"/>
        <end position="214"/>
    </location>
</feature>
<evidence type="ECO:0000313" key="2">
    <source>
        <dbReference type="EMBL" id="UJG40485.1"/>
    </source>
</evidence>
<feature type="transmembrane region" description="Helical" evidence="1">
    <location>
        <begin position="339"/>
        <end position="359"/>
    </location>
</feature>
<keyword evidence="1" id="KW-1133">Transmembrane helix</keyword>
<dbReference type="Proteomes" id="UP001201020">
    <property type="component" value="Chromosome"/>
</dbReference>
<feature type="transmembrane region" description="Helical" evidence="1">
    <location>
        <begin position="48"/>
        <end position="68"/>
    </location>
</feature>
<feature type="transmembrane region" description="Helical" evidence="1">
    <location>
        <begin position="122"/>
        <end position="143"/>
    </location>
</feature>
<feature type="transmembrane region" description="Helical" evidence="1">
    <location>
        <begin position="609"/>
        <end position="633"/>
    </location>
</feature>
<feature type="transmembrane region" description="Helical" evidence="1">
    <location>
        <begin position="438"/>
        <end position="462"/>
    </location>
</feature>
<proteinExistence type="predicted"/>
<keyword evidence="1" id="KW-0472">Membrane</keyword>
<feature type="transmembrane region" description="Helical" evidence="1">
    <location>
        <begin position="530"/>
        <end position="548"/>
    </location>
</feature>
<feature type="transmembrane region" description="Helical" evidence="1">
    <location>
        <begin position="474"/>
        <end position="494"/>
    </location>
</feature>
<organism evidence="2">
    <name type="scientific">Candidatus Heimdallarchaeum aukensis</name>
    <dbReference type="NCBI Taxonomy" id="2876573"/>
    <lineage>
        <taxon>Archaea</taxon>
        <taxon>Promethearchaeati</taxon>
        <taxon>Candidatus Heimdallarchaeota</taxon>
        <taxon>Candidatus Heimdallarchaeia (ex Rinke et al. 2021) (nom. nud.)</taxon>
        <taxon>Candidatus Heimdallarchaeales</taxon>
        <taxon>Candidatus Heimdallarchaeaceae</taxon>
        <taxon>Candidatus Heimdallarchaeum</taxon>
    </lineage>
</organism>
<feature type="transmembrane region" description="Helical" evidence="1">
    <location>
        <begin position="80"/>
        <end position="101"/>
    </location>
</feature>
<feature type="transmembrane region" description="Helical" evidence="1">
    <location>
        <begin position="6"/>
        <end position="27"/>
    </location>
</feature>
<evidence type="ECO:0000256" key="1">
    <source>
        <dbReference type="SAM" id="Phobius"/>
    </source>
</evidence>